<evidence type="ECO:0000313" key="4">
    <source>
        <dbReference type="EMBL" id="KOA18405.1"/>
    </source>
</evidence>
<name>A0A0L6Z609_9CLOT</name>
<dbReference type="RefSeq" id="WP_052222752.1">
    <property type="nucleotide sequence ID" value="NZ_LHUR01000042.1"/>
</dbReference>
<dbReference type="STRING" id="36844.SAMN04488501_101173"/>
<dbReference type="Pfam" id="PF00534">
    <property type="entry name" value="Glycos_transf_1"/>
    <property type="match status" value="1"/>
</dbReference>
<evidence type="ECO:0000313" key="5">
    <source>
        <dbReference type="Proteomes" id="UP000037043"/>
    </source>
</evidence>
<dbReference type="PANTHER" id="PTHR46401:SF2">
    <property type="entry name" value="GLYCOSYLTRANSFERASE WBBK-RELATED"/>
    <property type="match status" value="1"/>
</dbReference>
<proteinExistence type="predicted"/>
<dbReference type="Proteomes" id="UP000037043">
    <property type="component" value="Unassembled WGS sequence"/>
</dbReference>
<comment type="caution">
    <text evidence="4">The sequence shown here is derived from an EMBL/GenBank/DDBJ whole genome shotgun (WGS) entry which is preliminary data.</text>
</comment>
<feature type="domain" description="Glycosyltransferase subfamily 4-like N-terminal" evidence="3">
    <location>
        <begin position="70"/>
        <end position="168"/>
    </location>
</feature>
<protein>
    <submittedName>
        <fullName evidence="4">D-inositol 3-phosphate glycosyltransferase</fullName>
        <ecNumber evidence="4">2.4.1.250</ecNumber>
    </submittedName>
</protein>
<dbReference type="PATRIC" id="fig|1121318.3.peg.3302"/>
<keyword evidence="5" id="KW-1185">Reference proteome</keyword>
<dbReference type="InterPro" id="IPR001296">
    <property type="entry name" value="Glyco_trans_1"/>
</dbReference>
<dbReference type="AlphaFoldDB" id="A0A0L6Z609"/>
<dbReference type="EC" id="2.4.1.250" evidence="4"/>
<dbReference type="EMBL" id="LHUR01000042">
    <property type="protein sequence ID" value="KOA18405.1"/>
    <property type="molecule type" value="Genomic_DNA"/>
</dbReference>
<dbReference type="SUPFAM" id="SSF53756">
    <property type="entry name" value="UDP-Glycosyltransferase/glycogen phosphorylase"/>
    <property type="match status" value="1"/>
</dbReference>
<organism evidence="4 5">
    <name type="scientific">Clostridium homopropionicum DSM 5847</name>
    <dbReference type="NCBI Taxonomy" id="1121318"/>
    <lineage>
        <taxon>Bacteria</taxon>
        <taxon>Bacillati</taxon>
        <taxon>Bacillota</taxon>
        <taxon>Clostridia</taxon>
        <taxon>Eubacteriales</taxon>
        <taxon>Clostridiaceae</taxon>
        <taxon>Clostridium</taxon>
    </lineage>
</organism>
<evidence type="ECO:0000259" key="2">
    <source>
        <dbReference type="Pfam" id="PF00534"/>
    </source>
</evidence>
<dbReference type="Gene3D" id="3.40.50.2000">
    <property type="entry name" value="Glycogen Phosphorylase B"/>
    <property type="match status" value="2"/>
</dbReference>
<keyword evidence="4" id="KW-0328">Glycosyltransferase</keyword>
<dbReference type="CDD" id="cd03809">
    <property type="entry name" value="GT4_MtfB-like"/>
    <property type="match status" value="1"/>
</dbReference>
<feature type="domain" description="Glycosyl transferase family 1" evidence="2">
    <location>
        <begin position="187"/>
        <end position="346"/>
    </location>
</feature>
<keyword evidence="1 4" id="KW-0808">Transferase</keyword>
<dbReference type="Pfam" id="PF13439">
    <property type="entry name" value="Glyco_transf_4"/>
    <property type="match status" value="1"/>
</dbReference>
<sequence>MRIAIDARGINWYHGTGIGTYTDNVVRSLLNIDKDNYYRLYWSERNWEDFIKSNTSIIMTSKKHTRFFEQNYINEDLIKANIDIYHVPQNGIGLNLEGNCKKVITIHDLIPYVMPETVGKGYLLKFLKEVPNLIQNVEGIITVSEYSKKDILKFFPIDPEKIFVTPLAADSIYKPLDKKLCKEFIGKKYNINKPFILYVGGFSPRKNVKLLINSFLEVFPFLNEDYILVIAGARKDLGEYLNKKYSNLSSKIVFTGFIPQEELPIFYNCCEAFVYPSLYEGFGLPPLEAMSCGAPVITSKVTSIPEVVEDSGLLIDPNDNMALPETLIKLLNDEDFKKIFREKGLKQASKFSWENTAKKTFEAYKSILSRSI</sequence>
<evidence type="ECO:0000256" key="1">
    <source>
        <dbReference type="ARBA" id="ARBA00022679"/>
    </source>
</evidence>
<gene>
    <name evidence="4" type="primary">mshA_2</name>
    <name evidence="4" type="ORF">CLHOM_33070</name>
</gene>
<dbReference type="GO" id="GO:0102710">
    <property type="term" value="F:D-inositol-3-phosphate glycosyltransferase activity"/>
    <property type="evidence" value="ECO:0007669"/>
    <property type="project" value="UniProtKB-EC"/>
</dbReference>
<accession>A0A0L6Z609</accession>
<evidence type="ECO:0000259" key="3">
    <source>
        <dbReference type="Pfam" id="PF13439"/>
    </source>
</evidence>
<reference evidence="5" key="1">
    <citation type="submission" date="2015-08" db="EMBL/GenBank/DDBJ databases">
        <title>Genome sequence of the strict anaerobe Clostridium homopropionicum LuHBu1 (DSM 5847T).</title>
        <authorList>
            <person name="Poehlein A."/>
            <person name="Beck M."/>
            <person name="Schiel-Bengelsdorf B."/>
            <person name="Bengelsdorf F.R."/>
            <person name="Daniel R."/>
            <person name="Duerre P."/>
        </authorList>
    </citation>
    <scope>NUCLEOTIDE SEQUENCE [LARGE SCALE GENOMIC DNA]</scope>
    <source>
        <strain evidence="5">DSM 5847</strain>
    </source>
</reference>
<dbReference type="FunFam" id="3.40.50.2000:FF:000119">
    <property type="entry name" value="Glycosyl transferase group 1"/>
    <property type="match status" value="1"/>
</dbReference>
<dbReference type="GO" id="GO:0009103">
    <property type="term" value="P:lipopolysaccharide biosynthetic process"/>
    <property type="evidence" value="ECO:0007669"/>
    <property type="project" value="TreeGrafter"/>
</dbReference>
<dbReference type="PANTHER" id="PTHR46401">
    <property type="entry name" value="GLYCOSYLTRANSFERASE WBBK-RELATED"/>
    <property type="match status" value="1"/>
</dbReference>
<dbReference type="InterPro" id="IPR028098">
    <property type="entry name" value="Glyco_trans_4-like_N"/>
</dbReference>